<feature type="region of interest" description="Disordered" evidence="1">
    <location>
        <begin position="39"/>
        <end position="99"/>
    </location>
</feature>
<accession>A0A0P0W886</accession>
<proteinExistence type="predicted"/>
<gene>
    <name evidence="2" type="ordered locus">Os04g0293400</name>
    <name evidence="2" type="ORF">OSNPB_040293400</name>
</gene>
<organism evidence="2 3">
    <name type="scientific">Oryza sativa subsp. japonica</name>
    <name type="common">Rice</name>
    <dbReference type="NCBI Taxonomy" id="39947"/>
    <lineage>
        <taxon>Eukaryota</taxon>
        <taxon>Viridiplantae</taxon>
        <taxon>Streptophyta</taxon>
        <taxon>Embryophyta</taxon>
        <taxon>Tracheophyta</taxon>
        <taxon>Spermatophyta</taxon>
        <taxon>Magnoliopsida</taxon>
        <taxon>Liliopsida</taxon>
        <taxon>Poales</taxon>
        <taxon>Poaceae</taxon>
        <taxon>BOP clade</taxon>
        <taxon>Oryzoideae</taxon>
        <taxon>Oryzeae</taxon>
        <taxon>Oryzinae</taxon>
        <taxon>Oryza</taxon>
        <taxon>Oryza sativa</taxon>
    </lineage>
</organism>
<protein>
    <submittedName>
        <fullName evidence="2">Os04g0293400 protein</fullName>
    </submittedName>
</protein>
<evidence type="ECO:0000256" key="1">
    <source>
        <dbReference type="SAM" id="MobiDB-lite"/>
    </source>
</evidence>
<dbReference type="InParanoid" id="A0A0P0W886"/>
<sequence length="121" mass="13015">MTQMVAVGDQDHATGDARALSRAISLAARAAECIGVMSTATTTRKNHGRQRAREPSISMGHNRRSKEHGEANLPQLNFSVDGNADDEASPTYEPRQESILRASTIEKDIVGDMVASLLTPV</sequence>
<dbReference type="EMBL" id="AP014960">
    <property type="protein sequence ID" value="BAS88430.1"/>
    <property type="molecule type" value="Genomic_DNA"/>
</dbReference>
<evidence type="ECO:0000313" key="2">
    <source>
        <dbReference type="EMBL" id="BAS88430.1"/>
    </source>
</evidence>
<evidence type="ECO:0000313" key="3">
    <source>
        <dbReference type="Proteomes" id="UP000059680"/>
    </source>
</evidence>
<reference evidence="2 3" key="3">
    <citation type="journal article" date="2013" name="Rice">
        <title>Improvement of the Oryza sativa Nipponbare reference genome using next generation sequence and optical map data.</title>
        <authorList>
            <person name="Kawahara Y."/>
            <person name="de la Bastide M."/>
            <person name="Hamilton J.P."/>
            <person name="Kanamori H."/>
            <person name="McCombie W.R."/>
            <person name="Ouyang S."/>
            <person name="Schwartz D.C."/>
            <person name="Tanaka T."/>
            <person name="Wu J."/>
            <person name="Zhou S."/>
            <person name="Childs K.L."/>
            <person name="Davidson R.M."/>
            <person name="Lin H."/>
            <person name="Quesada-Ocampo L."/>
            <person name="Vaillancourt B."/>
            <person name="Sakai H."/>
            <person name="Lee S.S."/>
            <person name="Kim J."/>
            <person name="Numa H."/>
            <person name="Itoh T."/>
            <person name="Buell C.R."/>
            <person name="Matsumoto T."/>
        </authorList>
    </citation>
    <scope>NUCLEOTIDE SEQUENCE [LARGE SCALE GENOMIC DNA]</scope>
    <source>
        <strain evidence="3">cv. Nipponbare</strain>
    </source>
</reference>
<name>A0A0P0W886_ORYSJ</name>
<dbReference type="AlphaFoldDB" id="A0A0P0W886"/>
<keyword evidence="3" id="KW-1185">Reference proteome</keyword>
<dbReference type="Proteomes" id="UP000059680">
    <property type="component" value="Chromosome 4"/>
</dbReference>
<reference evidence="3" key="1">
    <citation type="journal article" date="2005" name="Nature">
        <title>The map-based sequence of the rice genome.</title>
        <authorList>
            <consortium name="International rice genome sequencing project (IRGSP)"/>
            <person name="Matsumoto T."/>
            <person name="Wu J."/>
            <person name="Kanamori H."/>
            <person name="Katayose Y."/>
            <person name="Fujisawa M."/>
            <person name="Namiki N."/>
            <person name="Mizuno H."/>
            <person name="Yamamoto K."/>
            <person name="Antonio B.A."/>
            <person name="Baba T."/>
            <person name="Sakata K."/>
            <person name="Nagamura Y."/>
            <person name="Aoki H."/>
            <person name="Arikawa K."/>
            <person name="Arita K."/>
            <person name="Bito T."/>
            <person name="Chiden Y."/>
            <person name="Fujitsuka N."/>
            <person name="Fukunaka R."/>
            <person name="Hamada M."/>
            <person name="Harada C."/>
            <person name="Hayashi A."/>
            <person name="Hijishita S."/>
            <person name="Honda M."/>
            <person name="Hosokawa S."/>
            <person name="Ichikawa Y."/>
            <person name="Idonuma A."/>
            <person name="Iijima M."/>
            <person name="Ikeda M."/>
            <person name="Ikeno M."/>
            <person name="Ito K."/>
            <person name="Ito S."/>
            <person name="Ito T."/>
            <person name="Ito Y."/>
            <person name="Ito Y."/>
            <person name="Iwabuchi A."/>
            <person name="Kamiya K."/>
            <person name="Karasawa W."/>
            <person name="Kurita K."/>
            <person name="Katagiri S."/>
            <person name="Kikuta A."/>
            <person name="Kobayashi H."/>
            <person name="Kobayashi N."/>
            <person name="Machita K."/>
            <person name="Maehara T."/>
            <person name="Masukawa M."/>
            <person name="Mizubayashi T."/>
            <person name="Mukai Y."/>
            <person name="Nagasaki H."/>
            <person name="Nagata Y."/>
            <person name="Naito S."/>
            <person name="Nakashima M."/>
            <person name="Nakama Y."/>
            <person name="Nakamichi Y."/>
            <person name="Nakamura M."/>
            <person name="Meguro A."/>
            <person name="Negishi M."/>
            <person name="Ohta I."/>
            <person name="Ohta T."/>
            <person name="Okamoto M."/>
            <person name="Ono N."/>
            <person name="Saji S."/>
            <person name="Sakaguchi M."/>
            <person name="Sakai K."/>
            <person name="Shibata M."/>
            <person name="Shimokawa T."/>
            <person name="Song J."/>
            <person name="Takazaki Y."/>
            <person name="Terasawa K."/>
            <person name="Tsugane M."/>
            <person name="Tsuji K."/>
            <person name="Ueda S."/>
            <person name="Waki K."/>
            <person name="Yamagata H."/>
            <person name="Yamamoto M."/>
            <person name="Yamamoto S."/>
            <person name="Yamane H."/>
            <person name="Yoshiki S."/>
            <person name="Yoshihara R."/>
            <person name="Yukawa K."/>
            <person name="Zhong H."/>
            <person name="Yano M."/>
            <person name="Yuan Q."/>
            <person name="Ouyang S."/>
            <person name="Liu J."/>
            <person name="Jones K.M."/>
            <person name="Gansberger K."/>
            <person name="Moffat K."/>
            <person name="Hill J."/>
            <person name="Bera J."/>
            <person name="Fadrosh D."/>
            <person name="Jin S."/>
            <person name="Johri S."/>
            <person name="Kim M."/>
            <person name="Overton L."/>
            <person name="Reardon M."/>
            <person name="Tsitrin T."/>
            <person name="Vuong H."/>
            <person name="Weaver B."/>
            <person name="Ciecko A."/>
            <person name="Tallon L."/>
            <person name="Jackson J."/>
            <person name="Pai G."/>
            <person name="Aken S.V."/>
            <person name="Utterback T."/>
            <person name="Reidmuller S."/>
            <person name="Feldblyum T."/>
            <person name="Hsiao J."/>
            <person name="Zismann V."/>
            <person name="Iobst S."/>
            <person name="de Vazeille A.R."/>
            <person name="Buell C.R."/>
            <person name="Ying K."/>
            <person name="Li Y."/>
            <person name="Lu T."/>
            <person name="Huang Y."/>
            <person name="Zhao Q."/>
            <person name="Feng Q."/>
            <person name="Zhang L."/>
            <person name="Zhu J."/>
            <person name="Weng Q."/>
            <person name="Mu J."/>
            <person name="Lu Y."/>
            <person name="Fan D."/>
            <person name="Liu Y."/>
            <person name="Guan J."/>
            <person name="Zhang Y."/>
            <person name="Yu S."/>
            <person name="Liu X."/>
            <person name="Zhang Y."/>
            <person name="Hong G."/>
            <person name="Han B."/>
            <person name="Choisne N."/>
            <person name="Demange N."/>
            <person name="Orjeda G."/>
            <person name="Samain S."/>
            <person name="Cattolico L."/>
            <person name="Pelletier E."/>
            <person name="Couloux A."/>
            <person name="Segurens B."/>
            <person name="Wincker P."/>
            <person name="D'Hont A."/>
            <person name="Scarpelli C."/>
            <person name="Weissenbach J."/>
            <person name="Salanoubat M."/>
            <person name="Quetier F."/>
            <person name="Yu Y."/>
            <person name="Kim H.R."/>
            <person name="Rambo T."/>
            <person name="Currie J."/>
            <person name="Collura K."/>
            <person name="Luo M."/>
            <person name="Yang T."/>
            <person name="Ammiraju J.S.S."/>
            <person name="Engler F."/>
            <person name="Soderlund C."/>
            <person name="Wing R.A."/>
            <person name="Palmer L.E."/>
            <person name="de la Bastide M."/>
            <person name="Spiegel L."/>
            <person name="Nascimento L."/>
            <person name="Zutavern T."/>
            <person name="O'Shaughnessy A."/>
            <person name="Dike S."/>
            <person name="Dedhia N."/>
            <person name="Preston R."/>
            <person name="Balija V."/>
            <person name="McCombie W.R."/>
            <person name="Chow T."/>
            <person name="Chen H."/>
            <person name="Chung M."/>
            <person name="Chen C."/>
            <person name="Shaw J."/>
            <person name="Wu H."/>
            <person name="Hsiao K."/>
            <person name="Chao Y."/>
            <person name="Chu M."/>
            <person name="Cheng C."/>
            <person name="Hour A."/>
            <person name="Lee P."/>
            <person name="Lin S."/>
            <person name="Lin Y."/>
            <person name="Liou J."/>
            <person name="Liu S."/>
            <person name="Hsing Y."/>
            <person name="Raghuvanshi S."/>
            <person name="Mohanty A."/>
            <person name="Bharti A.K."/>
            <person name="Gaur A."/>
            <person name="Gupta V."/>
            <person name="Kumar D."/>
            <person name="Ravi V."/>
            <person name="Vij S."/>
            <person name="Kapur A."/>
            <person name="Khurana P."/>
            <person name="Khurana P."/>
            <person name="Khurana J.P."/>
            <person name="Tyagi A.K."/>
            <person name="Gaikwad K."/>
            <person name="Singh A."/>
            <person name="Dalal V."/>
            <person name="Srivastava S."/>
            <person name="Dixit A."/>
            <person name="Pal A.K."/>
            <person name="Ghazi I.A."/>
            <person name="Yadav M."/>
            <person name="Pandit A."/>
            <person name="Bhargava A."/>
            <person name="Sureshbabu K."/>
            <person name="Batra K."/>
            <person name="Sharma T.R."/>
            <person name="Mohapatra T."/>
            <person name="Singh N.K."/>
            <person name="Messing J."/>
            <person name="Nelson A.B."/>
            <person name="Fuks G."/>
            <person name="Kavchok S."/>
            <person name="Keizer G."/>
            <person name="Linton E."/>
            <person name="Llaca V."/>
            <person name="Song R."/>
            <person name="Tanyolac B."/>
            <person name="Young S."/>
            <person name="Ho-Il K."/>
            <person name="Hahn J.H."/>
            <person name="Sangsakoo G."/>
            <person name="Vanavichit A."/>
            <person name="de Mattos Luiz.A.T."/>
            <person name="Zimmer P.D."/>
            <person name="Malone G."/>
            <person name="Dellagostin O."/>
            <person name="de Oliveira A.C."/>
            <person name="Bevan M."/>
            <person name="Bancroft I."/>
            <person name="Minx P."/>
            <person name="Cordum H."/>
            <person name="Wilson R."/>
            <person name="Cheng Z."/>
            <person name="Jin W."/>
            <person name="Jiang J."/>
            <person name="Leong S.A."/>
            <person name="Iwama H."/>
            <person name="Gojobori T."/>
            <person name="Itoh T."/>
            <person name="Niimura Y."/>
            <person name="Fujii Y."/>
            <person name="Habara T."/>
            <person name="Sakai H."/>
            <person name="Sato Y."/>
            <person name="Wilson G."/>
            <person name="Kumar K."/>
            <person name="McCouch S."/>
            <person name="Juretic N."/>
            <person name="Hoen D."/>
            <person name="Wright S."/>
            <person name="Bruskiewich R."/>
            <person name="Bureau T."/>
            <person name="Miyao A."/>
            <person name="Hirochika H."/>
            <person name="Nishikawa T."/>
            <person name="Kadowaki K."/>
            <person name="Sugiura M."/>
            <person name="Burr B."/>
            <person name="Sasaki T."/>
        </authorList>
    </citation>
    <scope>NUCLEOTIDE SEQUENCE [LARGE SCALE GENOMIC DNA]</scope>
    <source>
        <strain evidence="3">cv. Nipponbare</strain>
    </source>
</reference>
<dbReference type="SMR" id="A0A0P0W886"/>
<dbReference type="PaxDb" id="39947-A0A0P0W886"/>
<reference evidence="2 3" key="2">
    <citation type="journal article" date="2013" name="Plant Cell Physiol.">
        <title>Rice Annotation Project Database (RAP-DB): an integrative and interactive database for rice genomics.</title>
        <authorList>
            <person name="Sakai H."/>
            <person name="Lee S.S."/>
            <person name="Tanaka T."/>
            <person name="Numa H."/>
            <person name="Kim J."/>
            <person name="Kawahara Y."/>
            <person name="Wakimoto H."/>
            <person name="Yang C.C."/>
            <person name="Iwamoto M."/>
            <person name="Abe T."/>
            <person name="Yamada Y."/>
            <person name="Muto A."/>
            <person name="Inokuchi H."/>
            <person name="Ikemura T."/>
            <person name="Matsumoto T."/>
            <person name="Sasaki T."/>
            <person name="Itoh T."/>
        </authorList>
    </citation>
    <scope>NUCLEOTIDE SEQUENCE [LARGE SCALE GENOMIC DNA]</scope>
    <source>
        <strain evidence="3">cv. Nipponbare</strain>
    </source>
</reference>